<name>A0ABR9SBT1_9BURK</name>
<keyword evidence="1" id="KW-0812">Transmembrane</keyword>
<feature type="transmembrane region" description="Helical" evidence="1">
    <location>
        <begin position="44"/>
        <end position="62"/>
    </location>
</feature>
<evidence type="ECO:0000313" key="2">
    <source>
        <dbReference type="EMBL" id="MBE7939805.1"/>
    </source>
</evidence>
<organism evidence="2 3">
    <name type="scientific">Ramlibacter aquaticus</name>
    <dbReference type="NCBI Taxonomy" id="2780094"/>
    <lineage>
        <taxon>Bacteria</taxon>
        <taxon>Pseudomonadati</taxon>
        <taxon>Pseudomonadota</taxon>
        <taxon>Betaproteobacteria</taxon>
        <taxon>Burkholderiales</taxon>
        <taxon>Comamonadaceae</taxon>
        <taxon>Ramlibacter</taxon>
    </lineage>
</organism>
<gene>
    <name evidence="2" type="ORF">IM725_04355</name>
</gene>
<evidence type="ECO:0000256" key="1">
    <source>
        <dbReference type="SAM" id="Phobius"/>
    </source>
</evidence>
<dbReference type="RefSeq" id="WP_193779352.1">
    <property type="nucleotide sequence ID" value="NZ_JADDOJ010000011.1"/>
</dbReference>
<accession>A0ABR9SBT1</accession>
<feature type="transmembrane region" description="Helical" evidence="1">
    <location>
        <begin position="6"/>
        <end position="32"/>
    </location>
</feature>
<keyword evidence="1" id="KW-0472">Membrane</keyword>
<dbReference type="Proteomes" id="UP000715965">
    <property type="component" value="Unassembled WGS sequence"/>
</dbReference>
<evidence type="ECO:0000313" key="3">
    <source>
        <dbReference type="Proteomes" id="UP000715965"/>
    </source>
</evidence>
<reference evidence="2 3" key="1">
    <citation type="submission" date="2020-10" db="EMBL/GenBank/DDBJ databases">
        <title>Draft genome of Ramlibacter aquaticus LMG 30558.</title>
        <authorList>
            <person name="Props R."/>
        </authorList>
    </citation>
    <scope>NUCLEOTIDE SEQUENCE [LARGE SCALE GENOMIC DNA]</scope>
    <source>
        <strain evidence="2 3">LMG 30558</strain>
    </source>
</reference>
<dbReference type="EMBL" id="JADDOJ010000011">
    <property type="protein sequence ID" value="MBE7939805.1"/>
    <property type="molecule type" value="Genomic_DNA"/>
</dbReference>
<comment type="caution">
    <text evidence="2">The sequence shown here is derived from an EMBL/GenBank/DDBJ whole genome shotgun (WGS) entry which is preliminary data.</text>
</comment>
<proteinExistence type="predicted"/>
<keyword evidence="3" id="KW-1185">Reference proteome</keyword>
<keyword evidence="1" id="KW-1133">Transmembrane helix</keyword>
<sequence>MDALTLAWHLTTFAAPALALGLGVAWAGPWLLRRPRSLGLGWQFLVNAAAGLAALAAGLLHFGVDGKMASYAGLVAAVASCQWLSSRGWKG</sequence>
<protein>
    <submittedName>
        <fullName evidence="2">Uncharacterized protein</fullName>
    </submittedName>
</protein>